<dbReference type="Proteomes" id="UP000546642">
    <property type="component" value="Unassembled WGS sequence"/>
</dbReference>
<sequence>MSESTSGPGCNRMGTGRPRAGLRTNGRTEQRAYGTTGVRNNGRTEQRAYGTTGVRNNGRTEQRAYEQTRYPTASTS</sequence>
<dbReference type="EMBL" id="JACHDS010000001">
    <property type="protein sequence ID" value="MBB6174147.1"/>
    <property type="molecule type" value="Genomic_DNA"/>
</dbReference>
<protein>
    <submittedName>
        <fullName evidence="2">Uncharacterized protein</fullName>
    </submittedName>
</protein>
<organism evidence="2 3">
    <name type="scientific">Nocardiopsis mwathae</name>
    <dbReference type="NCBI Taxonomy" id="1472723"/>
    <lineage>
        <taxon>Bacteria</taxon>
        <taxon>Bacillati</taxon>
        <taxon>Actinomycetota</taxon>
        <taxon>Actinomycetes</taxon>
        <taxon>Streptosporangiales</taxon>
        <taxon>Nocardiopsidaceae</taxon>
        <taxon>Nocardiopsis</taxon>
    </lineage>
</organism>
<evidence type="ECO:0000256" key="1">
    <source>
        <dbReference type="SAM" id="MobiDB-lite"/>
    </source>
</evidence>
<dbReference type="AlphaFoldDB" id="A0A7W9YL30"/>
<name>A0A7W9YL30_9ACTN</name>
<proteinExistence type="predicted"/>
<keyword evidence="3" id="KW-1185">Reference proteome</keyword>
<comment type="caution">
    <text evidence="2">The sequence shown here is derived from an EMBL/GenBank/DDBJ whole genome shotgun (WGS) entry which is preliminary data.</text>
</comment>
<evidence type="ECO:0000313" key="3">
    <source>
        <dbReference type="Proteomes" id="UP000546642"/>
    </source>
</evidence>
<accession>A0A7W9YL30</accession>
<feature type="region of interest" description="Disordered" evidence="1">
    <location>
        <begin position="1"/>
        <end position="76"/>
    </location>
</feature>
<gene>
    <name evidence="2" type="ORF">HNR23_004207</name>
</gene>
<reference evidence="2 3" key="1">
    <citation type="submission" date="2020-08" db="EMBL/GenBank/DDBJ databases">
        <title>Sequencing the genomes of 1000 actinobacteria strains.</title>
        <authorList>
            <person name="Klenk H.-P."/>
        </authorList>
    </citation>
    <scope>NUCLEOTIDE SEQUENCE [LARGE SCALE GENOMIC DNA]</scope>
    <source>
        <strain evidence="2 3">DSM 46659</strain>
    </source>
</reference>
<evidence type="ECO:0000313" key="2">
    <source>
        <dbReference type="EMBL" id="MBB6174147.1"/>
    </source>
</evidence>